<name>A0A226ET98_FOLCA</name>
<proteinExistence type="predicted"/>
<evidence type="ECO:0000256" key="2">
    <source>
        <dbReference type="SAM" id="SignalP"/>
    </source>
</evidence>
<organism evidence="3 4">
    <name type="scientific">Folsomia candida</name>
    <name type="common">Springtail</name>
    <dbReference type="NCBI Taxonomy" id="158441"/>
    <lineage>
        <taxon>Eukaryota</taxon>
        <taxon>Metazoa</taxon>
        <taxon>Ecdysozoa</taxon>
        <taxon>Arthropoda</taxon>
        <taxon>Hexapoda</taxon>
        <taxon>Collembola</taxon>
        <taxon>Entomobryomorpha</taxon>
        <taxon>Isotomoidea</taxon>
        <taxon>Isotomidae</taxon>
        <taxon>Proisotominae</taxon>
        <taxon>Folsomia</taxon>
    </lineage>
</organism>
<feature type="region of interest" description="Disordered" evidence="1">
    <location>
        <begin position="202"/>
        <end position="227"/>
    </location>
</feature>
<dbReference type="AlphaFoldDB" id="A0A226ET98"/>
<dbReference type="Proteomes" id="UP000198287">
    <property type="component" value="Unassembled WGS sequence"/>
</dbReference>
<sequence>MKGRTVFLSLFFVLSIPKDIGADSYSEFLGRLGLSQEEENLPEGLLDTVKLVASYFDKGRREANEGDWKDEQQKWLQRGEDIKSYTKDTLTAFFEKVGKDPIEYISVLLDVPINIVSSLIEKAPWSDWKKLFEIYSKNPALLRRVARVNKERIFFFYSIVGDTNELKTNIKNFLEYATIFDSIREFLSVLIQDDVVDSTAPDPPAHLKNVKAGKSAAKSNDKNKVEL</sequence>
<feature type="signal peptide" evidence="2">
    <location>
        <begin position="1"/>
        <end position="22"/>
    </location>
</feature>
<comment type="caution">
    <text evidence="3">The sequence shown here is derived from an EMBL/GenBank/DDBJ whole genome shotgun (WGS) entry which is preliminary data.</text>
</comment>
<protein>
    <submittedName>
        <fullName evidence="3">Uncharacterized protein</fullName>
    </submittedName>
</protein>
<gene>
    <name evidence="3" type="ORF">Fcan01_05788</name>
</gene>
<reference evidence="3 4" key="1">
    <citation type="submission" date="2015-12" db="EMBL/GenBank/DDBJ databases">
        <title>The genome of Folsomia candida.</title>
        <authorList>
            <person name="Faddeeva A."/>
            <person name="Derks M.F."/>
            <person name="Anvar Y."/>
            <person name="Smit S."/>
            <person name="Van Straalen N."/>
            <person name="Roelofs D."/>
        </authorList>
    </citation>
    <scope>NUCLEOTIDE SEQUENCE [LARGE SCALE GENOMIC DNA]</scope>
    <source>
        <strain evidence="3 4">VU population</strain>
        <tissue evidence="3">Whole body</tissue>
    </source>
</reference>
<evidence type="ECO:0000313" key="3">
    <source>
        <dbReference type="EMBL" id="OXA60833.1"/>
    </source>
</evidence>
<keyword evidence="4" id="KW-1185">Reference proteome</keyword>
<accession>A0A226ET98</accession>
<evidence type="ECO:0000313" key="4">
    <source>
        <dbReference type="Proteomes" id="UP000198287"/>
    </source>
</evidence>
<dbReference type="EMBL" id="LNIX01000002">
    <property type="protein sequence ID" value="OXA60833.1"/>
    <property type="molecule type" value="Genomic_DNA"/>
</dbReference>
<feature type="chain" id="PRO_5012646563" evidence="2">
    <location>
        <begin position="23"/>
        <end position="227"/>
    </location>
</feature>
<keyword evidence="2" id="KW-0732">Signal</keyword>
<evidence type="ECO:0000256" key="1">
    <source>
        <dbReference type="SAM" id="MobiDB-lite"/>
    </source>
</evidence>